<organism evidence="1">
    <name type="scientific">Cacopsylla melanoneura</name>
    <dbReference type="NCBI Taxonomy" id="428564"/>
    <lineage>
        <taxon>Eukaryota</taxon>
        <taxon>Metazoa</taxon>
        <taxon>Ecdysozoa</taxon>
        <taxon>Arthropoda</taxon>
        <taxon>Hexapoda</taxon>
        <taxon>Insecta</taxon>
        <taxon>Pterygota</taxon>
        <taxon>Neoptera</taxon>
        <taxon>Paraneoptera</taxon>
        <taxon>Hemiptera</taxon>
        <taxon>Sternorrhyncha</taxon>
        <taxon>Psylloidea</taxon>
        <taxon>Psyllidae</taxon>
        <taxon>Psyllinae</taxon>
        <taxon>Cacopsylla</taxon>
    </lineage>
</organism>
<accession>A0A8D8ZA01</accession>
<proteinExistence type="predicted"/>
<sequence>MDFQRVQRCCKSAKCFAMVYEDLQKQFHLQFSQLKSKNDKDNFLLRCMEATTPKRVSTVLKRKHHSSFSGSITVLWMVRRQKFACNSSLMYYKLVRRDCVQFSRNMRKALLLLKIQEVVMIIDHTKSAVMSGKWWNSTGNRFPMANHIIVLARAQGNTLRTLS</sequence>
<protein>
    <submittedName>
        <fullName evidence="1">Uncharacterized protein</fullName>
    </submittedName>
</protein>
<name>A0A8D8ZA01_9HEMI</name>
<reference evidence="1" key="1">
    <citation type="submission" date="2021-05" db="EMBL/GenBank/DDBJ databases">
        <authorList>
            <person name="Alioto T."/>
            <person name="Alioto T."/>
            <person name="Gomez Garrido J."/>
        </authorList>
    </citation>
    <scope>NUCLEOTIDE SEQUENCE</scope>
</reference>
<dbReference type="AlphaFoldDB" id="A0A8D8ZA01"/>
<evidence type="ECO:0000313" key="1">
    <source>
        <dbReference type="EMBL" id="CAG6742312.1"/>
    </source>
</evidence>
<dbReference type="EMBL" id="HBUF01434305">
    <property type="protein sequence ID" value="CAG6742312.1"/>
    <property type="molecule type" value="Transcribed_RNA"/>
</dbReference>